<evidence type="ECO:0000313" key="3">
    <source>
        <dbReference type="Proteomes" id="UP000297716"/>
    </source>
</evidence>
<proteinExistence type="predicted"/>
<dbReference type="STRING" id="37992.A0A4Z0YX28"/>
<protein>
    <recommendedName>
        <fullName evidence="4">Prion-inhibition and propagation HeLo domain-containing protein</fullName>
    </recommendedName>
</protein>
<dbReference type="OrthoDB" id="3432781at2759"/>
<dbReference type="AlphaFoldDB" id="A0A4Z0YX28"/>
<reference evidence="2 3" key="1">
    <citation type="submission" date="2019-03" db="EMBL/GenBank/DDBJ databases">
        <title>Draft genome sequence of Xylaria hypoxylon DSM 108379, a ubiquitous saprotrophic-parasitic fungi on hardwood.</title>
        <authorList>
            <person name="Buettner E."/>
            <person name="Leonhardt S."/>
            <person name="Gebauer A.M."/>
            <person name="Liers C."/>
            <person name="Hofrichter M."/>
            <person name="Kellner H."/>
        </authorList>
    </citation>
    <scope>NUCLEOTIDE SEQUENCE [LARGE SCALE GENOMIC DNA]</scope>
    <source>
        <strain evidence="2 3">DSM 108379</strain>
    </source>
</reference>
<feature type="region of interest" description="Disordered" evidence="1">
    <location>
        <begin position="234"/>
        <end position="257"/>
    </location>
</feature>
<dbReference type="Pfam" id="PF13095">
    <property type="entry name" value="FTA2"/>
    <property type="match status" value="1"/>
</dbReference>
<sequence>MSGPLPPTADGPQLGPFQGDIGSIRFQRLLSPDSVGSNASQVPHGEVFQFNFFSLDELRPFLPFTGHLLKDEWVRYQLDPFYAECRAFGRLVEKGRDEELAVRCHGYALLPPKVERQIKQQFGIDGWNRKEEDKDLPLRAIVKSLIRWKTVQHRRKLSVMRSILEALNEELSIYNMDIREDNYLGGRLFDFSVAITVPHISFSSTLRSEQQILQDMTDDLACFDCMVERIQEQKEKAERENPDWKKRTRVGTSLSRS</sequence>
<name>A0A4Z0YX28_9PEZI</name>
<dbReference type="InterPro" id="IPR025213">
    <property type="entry name" value="Sim4_Fta2"/>
</dbReference>
<evidence type="ECO:0000313" key="2">
    <source>
        <dbReference type="EMBL" id="TGJ84508.1"/>
    </source>
</evidence>
<feature type="compositionally biased region" description="Basic and acidic residues" evidence="1">
    <location>
        <begin position="234"/>
        <end position="245"/>
    </location>
</feature>
<dbReference type="Proteomes" id="UP000297716">
    <property type="component" value="Unassembled WGS sequence"/>
</dbReference>
<dbReference type="EMBL" id="SKBN01000066">
    <property type="protein sequence ID" value="TGJ84508.1"/>
    <property type="molecule type" value="Genomic_DNA"/>
</dbReference>
<keyword evidence="3" id="KW-1185">Reference proteome</keyword>
<evidence type="ECO:0008006" key="4">
    <source>
        <dbReference type="Google" id="ProtNLM"/>
    </source>
</evidence>
<organism evidence="2 3">
    <name type="scientific">Xylaria hypoxylon</name>
    <dbReference type="NCBI Taxonomy" id="37992"/>
    <lineage>
        <taxon>Eukaryota</taxon>
        <taxon>Fungi</taxon>
        <taxon>Dikarya</taxon>
        <taxon>Ascomycota</taxon>
        <taxon>Pezizomycotina</taxon>
        <taxon>Sordariomycetes</taxon>
        <taxon>Xylariomycetidae</taxon>
        <taxon>Xylariales</taxon>
        <taxon>Xylariaceae</taxon>
        <taxon>Xylaria</taxon>
    </lineage>
</organism>
<accession>A0A4Z0YX28</accession>
<evidence type="ECO:0000256" key="1">
    <source>
        <dbReference type="SAM" id="MobiDB-lite"/>
    </source>
</evidence>
<comment type="caution">
    <text evidence="2">The sequence shown here is derived from an EMBL/GenBank/DDBJ whole genome shotgun (WGS) entry which is preliminary data.</text>
</comment>
<gene>
    <name evidence="2" type="ORF">E0Z10_g4259</name>
</gene>